<dbReference type="Gene3D" id="3.40.1280.10">
    <property type="match status" value="2"/>
</dbReference>
<dbReference type="FunFam" id="1.10.1270.20:FF:000001">
    <property type="entry name" value="tRNA (guanine-N(1)-)-methyltransferase"/>
    <property type="match status" value="1"/>
</dbReference>
<keyword evidence="11 15" id="KW-0819">tRNA processing</keyword>
<gene>
    <name evidence="15 17" type="primary">trmD</name>
    <name evidence="17" type="ORF">ADCFC_09930</name>
</gene>
<protein>
    <recommendedName>
        <fullName evidence="6 15">tRNA (guanine-N(1)-)-methyltransferase</fullName>
        <ecNumber evidence="5 15">2.1.1.228</ecNumber>
    </recommendedName>
    <alternativeName>
        <fullName evidence="12 15">M1G-methyltransferase</fullName>
    </alternativeName>
    <alternativeName>
        <fullName evidence="13 15">tRNA [GM37] methyltransferase</fullName>
    </alternativeName>
</protein>
<keyword evidence="8 15" id="KW-0489">Methyltransferase</keyword>
<evidence type="ECO:0000256" key="10">
    <source>
        <dbReference type="ARBA" id="ARBA00022691"/>
    </source>
</evidence>
<evidence type="ECO:0000256" key="4">
    <source>
        <dbReference type="ARBA" id="ARBA00011738"/>
    </source>
</evidence>
<keyword evidence="7 15" id="KW-0963">Cytoplasm</keyword>
<keyword evidence="18" id="KW-1185">Reference proteome</keyword>
<dbReference type="InterPro" id="IPR023148">
    <property type="entry name" value="tRNA_m1G_MeTrfase_C_sf"/>
</dbReference>
<dbReference type="RefSeq" id="WP_173112699.1">
    <property type="nucleotide sequence ID" value="NZ_AP022829.1"/>
</dbReference>
<evidence type="ECO:0000313" key="17">
    <source>
        <dbReference type="EMBL" id="BCA88495.1"/>
    </source>
</evidence>
<comment type="catalytic activity">
    <reaction evidence="14 15">
        <text>guanosine(37) in tRNA + S-adenosyl-L-methionine = N(1)-methylguanosine(37) in tRNA + S-adenosyl-L-homocysteine + H(+)</text>
        <dbReference type="Rhea" id="RHEA:36899"/>
        <dbReference type="Rhea" id="RHEA-COMP:10145"/>
        <dbReference type="Rhea" id="RHEA-COMP:10147"/>
        <dbReference type="ChEBI" id="CHEBI:15378"/>
        <dbReference type="ChEBI" id="CHEBI:57856"/>
        <dbReference type="ChEBI" id="CHEBI:59789"/>
        <dbReference type="ChEBI" id="CHEBI:73542"/>
        <dbReference type="ChEBI" id="CHEBI:74269"/>
        <dbReference type="EC" id="2.1.1.228"/>
    </reaction>
</comment>
<feature type="domain" description="tRNA methyltransferase TRMD/TRM10-type" evidence="16">
    <location>
        <begin position="1"/>
        <end position="77"/>
    </location>
</feature>
<reference evidence="18" key="1">
    <citation type="journal article" date="2020" name="Microbiol. Resour. Announc.">
        <title>Complete Genome Sequence of Adlercreutzia sp. Strain 8CFCBH1, a Potent Producer of Equol, Isolated from Healthy Japanese Feces.</title>
        <authorList>
            <person name="Ogata Y."/>
            <person name="Sakamoto M."/>
            <person name="Ohkuma M."/>
            <person name="Hattori M."/>
            <person name="Suda W."/>
        </authorList>
    </citation>
    <scope>NUCLEOTIDE SEQUENCE [LARGE SCALE GENOMIC DNA]</scope>
    <source>
        <strain evidence="18">8CFCBH1</strain>
    </source>
</reference>
<sequence>MLIETLSTFPHMYDSVMGESMMKRAQEKGILEFRAHDLRDWTHDRHRTTDDDPYGGGAGLVMKCEPIFEAVEAILGKEFVEAKLASAMGEPGGISGGAHQASSAANAISPVGCRAERGLSERLSTTRKAAPGGLASSSTMVEFGGDAGCPDRASSAAPQIVFLAPQGRPFDDAYADKLAAADHLLFICGHYEGIDERVYALADHVISLGDYVLTSGELASMVVIDAAVRKLPGVLGAADGPVDESFTSGLLEYPQYTRPADFRGMRVPEVLTSGNHAAIARWRREQSLARTAAARPDLIAAAEAADLLTPADQKFLKLLEPAPTGAAEGVS</sequence>
<dbReference type="NCBIfam" id="NF000648">
    <property type="entry name" value="PRK00026.1"/>
    <property type="match status" value="1"/>
</dbReference>
<dbReference type="AlphaFoldDB" id="A0A6F8SK98"/>
<evidence type="ECO:0000256" key="5">
    <source>
        <dbReference type="ARBA" id="ARBA00012807"/>
    </source>
</evidence>
<dbReference type="GO" id="GO:0052906">
    <property type="term" value="F:tRNA (guanine(37)-N1)-methyltransferase activity"/>
    <property type="evidence" value="ECO:0007669"/>
    <property type="project" value="UniProtKB-UniRule"/>
</dbReference>
<evidence type="ECO:0000259" key="16">
    <source>
        <dbReference type="Pfam" id="PF01746"/>
    </source>
</evidence>
<evidence type="ECO:0000256" key="1">
    <source>
        <dbReference type="ARBA" id="ARBA00002634"/>
    </source>
</evidence>
<evidence type="ECO:0000256" key="11">
    <source>
        <dbReference type="ARBA" id="ARBA00022694"/>
    </source>
</evidence>
<evidence type="ECO:0000256" key="15">
    <source>
        <dbReference type="HAMAP-Rule" id="MF_00605"/>
    </source>
</evidence>
<dbReference type="Pfam" id="PF01746">
    <property type="entry name" value="tRNA_m1G_MT"/>
    <property type="match status" value="2"/>
</dbReference>
<dbReference type="InterPro" id="IPR016009">
    <property type="entry name" value="tRNA_MeTrfase_TRMD/TRM10"/>
</dbReference>
<proteinExistence type="inferred from homology"/>
<evidence type="ECO:0000313" key="18">
    <source>
        <dbReference type="Proteomes" id="UP000501727"/>
    </source>
</evidence>
<evidence type="ECO:0000256" key="13">
    <source>
        <dbReference type="ARBA" id="ARBA00033392"/>
    </source>
</evidence>
<dbReference type="InterPro" id="IPR029028">
    <property type="entry name" value="Alpha/beta_knot_MTases"/>
</dbReference>
<evidence type="ECO:0000256" key="6">
    <source>
        <dbReference type="ARBA" id="ARBA00014679"/>
    </source>
</evidence>
<evidence type="ECO:0000256" key="3">
    <source>
        <dbReference type="ARBA" id="ARBA00007630"/>
    </source>
</evidence>
<comment type="subunit">
    <text evidence="4 15">Homodimer.</text>
</comment>
<feature type="domain" description="tRNA methyltransferase TRMD/TRM10-type" evidence="16">
    <location>
        <begin position="152"/>
        <end position="300"/>
    </location>
</feature>
<dbReference type="EMBL" id="AP022829">
    <property type="protein sequence ID" value="BCA88495.1"/>
    <property type="molecule type" value="Genomic_DNA"/>
</dbReference>
<comment type="similarity">
    <text evidence="3 15">Belongs to the RNA methyltransferase TrmD family.</text>
</comment>
<evidence type="ECO:0000256" key="14">
    <source>
        <dbReference type="ARBA" id="ARBA00047783"/>
    </source>
</evidence>
<name>A0A6F8SK98_9ACTN</name>
<dbReference type="CDD" id="cd18080">
    <property type="entry name" value="TrmD-like"/>
    <property type="match status" value="1"/>
</dbReference>
<dbReference type="InterPro" id="IPR002649">
    <property type="entry name" value="tRNA_m1G_MeTrfase_TrmD"/>
</dbReference>
<dbReference type="EC" id="2.1.1.228" evidence="5 15"/>
<dbReference type="Gene3D" id="1.10.1270.20">
    <property type="entry name" value="tRNA(m1g37)methyltransferase, domain 2"/>
    <property type="match status" value="1"/>
</dbReference>
<dbReference type="InterPro" id="IPR029026">
    <property type="entry name" value="tRNA_m1G_MTases_N"/>
</dbReference>
<reference evidence="18" key="2">
    <citation type="submission" date="2020-03" db="EMBL/GenBank/DDBJ databases">
        <title>Complete Genome Sequence of Adlercreutzia sp. strain 8CFCBH1 Producing Equol, Isolated from Healthy Japanese Feces.</title>
        <authorList>
            <person name="Ogata Y."/>
            <person name="Sakamoto M."/>
            <person name="Ohkuma M."/>
            <person name="Hattori M."/>
            <person name="Suda W."/>
        </authorList>
    </citation>
    <scope>NUCLEOTIDE SEQUENCE [LARGE SCALE GENOMIC DNA]</scope>
    <source>
        <strain evidence="18">8CFCBH1</strain>
    </source>
</reference>
<evidence type="ECO:0000256" key="9">
    <source>
        <dbReference type="ARBA" id="ARBA00022679"/>
    </source>
</evidence>
<evidence type="ECO:0000256" key="7">
    <source>
        <dbReference type="ARBA" id="ARBA00022490"/>
    </source>
</evidence>
<dbReference type="SUPFAM" id="SSF75217">
    <property type="entry name" value="alpha/beta knot"/>
    <property type="match status" value="2"/>
</dbReference>
<evidence type="ECO:0000256" key="2">
    <source>
        <dbReference type="ARBA" id="ARBA00004496"/>
    </source>
</evidence>
<evidence type="ECO:0000256" key="8">
    <source>
        <dbReference type="ARBA" id="ARBA00022603"/>
    </source>
</evidence>
<evidence type="ECO:0000256" key="12">
    <source>
        <dbReference type="ARBA" id="ARBA00029736"/>
    </source>
</evidence>
<organism evidence="17 18">
    <name type="scientific">Adlercreutzia hattorii</name>
    <dbReference type="NCBI Taxonomy" id="2707299"/>
    <lineage>
        <taxon>Bacteria</taxon>
        <taxon>Bacillati</taxon>
        <taxon>Actinomycetota</taxon>
        <taxon>Coriobacteriia</taxon>
        <taxon>Eggerthellales</taxon>
        <taxon>Eggerthellaceae</taxon>
        <taxon>Adlercreutzia</taxon>
    </lineage>
</organism>
<dbReference type="PANTHER" id="PTHR46417">
    <property type="entry name" value="TRNA (GUANINE-N(1)-)-METHYLTRANSFERASE"/>
    <property type="match status" value="1"/>
</dbReference>
<dbReference type="GO" id="GO:0005829">
    <property type="term" value="C:cytosol"/>
    <property type="evidence" value="ECO:0007669"/>
    <property type="project" value="TreeGrafter"/>
</dbReference>
<feature type="binding site" evidence="15">
    <location>
        <position position="189"/>
    </location>
    <ligand>
        <name>S-adenosyl-L-methionine</name>
        <dbReference type="ChEBI" id="CHEBI:59789"/>
    </ligand>
</feature>
<dbReference type="HAMAP" id="MF_00605">
    <property type="entry name" value="TrmD"/>
    <property type="match status" value="1"/>
</dbReference>
<feature type="binding site" evidence="15">
    <location>
        <begin position="208"/>
        <end position="213"/>
    </location>
    <ligand>
        <name>S-adenosyl-L-methionine</name>
        <dbReference type="ChEBI" id="CHEBI:59789"/>
    </ligand>
</feature>
<comment type="subcellular location">
    <subcellularLocation>
        <location evidence="2 15">Cytoplasm</location>
    </subcellularLocation>
</comment>
<dbReference type="PANTHER" id="PTHR46417:SF1">
    <property type="entry name" value="TRNA (GUANINE-N(1)-)-METHYLTRANSFERASE"/>
    <property type="match status" value="1"/>
</dbReference>
<dbReference type="KEGG" id="ahat:ADCFC_11140"/>
<comment type="function">
    <text evidence="1 15">Specifically methylates guanosine-37 in various tRNAs.</text>
</comment>
<accession>A0A6F8SK98</accession>
<dbReference type="Proteomes" id="UP000501727">
    <property type="component" value="Chromosome"/>
</dbReference>
<keyword evidence="9 15" id="KW-0808">Transferase</keyword>
<keyword evidence="10 15" id="KW-0949">S-adenosyl-L-methionine</keyword>
<dbReference type="GO" id="GO:0002939">
    <property type="term" value="P:tRNA N1-guanine methylation"/>
    <property type="evidence" value="ECO:0007669"/>
    <property type="project" value="TreeGrafter"/>
</dbReference>